<dbReference type="InterPro" id="IPR036465">
    <property type="entry name" value="vWFA_dom_sf"/>
</dbReference>
<keyword evidence="3" id="KW-0418">Kinase</keyword>
<dbReference type="Proteomes" id="UP001175000">
    <property type="component" value="Unassembled WGS sequence"/>
</dbReference>
<dbReference type="PANTHER" id="PTHR24359">
    <property type="entry name" value="SERINE/THREONINE-PROTEIN KINASE SBK1"/>
    <property type="match status" value="1"/>
</dbReference>
<sequence length="935" mass="106327">MIRILLALLDLGRPELLPLFRQFKDGDLPIRKEDLPFEPDPDNFQLLWLEAQRAWCPFVFELGPQLDVKIPHRIVPYYEKIPIQPYHEGQEPPDNKRARLYQVHIPAELVSASKLDESQLLRHEDQVRTYWRFALKEFPESLKESWEREVKTFRALDAQSGMIQYYGCYESINENGQPVFGILLEYADFDLNGAISEEEPPVTPTEIKSFYESMHELAATLTSIHRLDIGRRKYDFWHGDIKPENILRVGDHFKLADPGESWIQLASEDGKRLSKAEVYGGTRTYAAPEKASWLDDGDAAPDKIPQNSDVWSLGCVFSIAATYVVLGEQGVIIYDCIRRHAHAKLNTGLVQDVFHVNGQVLEEVKAWHKYLRLTARRGDSITAAMLDMVDSHMLVMPAEKRWEAKEVSDHFGKILQNLEVDAEEAPEVIEKFLRELDLRVEIGQESAKKVNRLDSDMAKRQFKQQQDATEARTTTRPRFKSEAKLLETRIKPTAQRSVHRKDLLKLINQSTPPLPTILSPQTSSQSFPPSPSGLTTPIGLSDTYPLNPEDFTVFQMREELEAVKKDRSLGLFKAFKDRRKSARGAWERSDDLLLQYYKDRDIVFLVDNGSTMKNYWYEAKFVLEVLVWRVLGYDSDGIELFFTNPATKVWVGPSKKQSVDMFLDAMQEARPSRFPTKTTLRPGLSKIMSSHNETQKARTVFILTDGRWEGMPFEEDTERWVKQNLCELAGKDPETLQSPTEESGRRWQDDFEESRSITFQFIAFGRSPLGKRRMKRLDNLMKGEGLPDLIDMEPSTGDAYKMLLGSVARGWDERESAGNELRDASPSRSTETGPSTSLTQVASFGEQGPGASAISIHTTSEGHYSTQGSRLSLASHLATPEMRESARSSLTPSSGDSTPSQTNRARSLQRSTSRRTNDSTRTARKSGIFSGLTRS</sequence>
<dbReference type="SUPFAM" id="SSF53300">
    <property type="entry name" value="vWA-like"/>
    <property type="match status" value="1"/>
</dbReference>
<evidence type="ECO:0000313" key="4">
    <source>
        <dbReference type="Proteomes" id="UP001175000"/>
    </source>
</evidence>
<feature type="domain" description="Protein kinase" evidence="2">
    <location>
        <begin position="104"/>
        <end position="413"/>
    </location>
</feature>
<feature type="compositionally biased region" description="Basic and acidic residues" evidence="1">
    <location>
        <begin position="814"/>
        <end position="825"/>
    </location>
</feature>
<proteinExistence type="predicted"/>
<keyword evidence="4" id="KW-1185">Reference proteome</keyword>
<comment type="caution">
    <text evidence="3">The sequence shown here is derived from an EMBL/GenBank/DDBJ whole genome shotgun (WGS) entry which is preliminary data.</text>
</comment>
<protein>
    <submittedName>
        <fullName evidence="3">Kinase-like domain-containing protein</fullName>
    </submittedName>
</protein>
<keyword evidence="3" id="KW-0808">Transferase</keyword>
<accession>A0AA39XHZ3</accession>
<feature type="compositionally biased region" description="Polar residues" evidence="1">
    <location>
        <begin position="463"/>
        <end position="476"/>
    </location>
</feature>
<feature type="region of interest" description="Disordered" evidence="1">
    <location>
        <begin position="511"/>
        <end position="539"/>
    </location>
</feature>
<dbReference type="Pfam" id="PF00069">
    <property type="entry name" value="Pkinase"/>
    <property type="match status" value="1"/>
</dbReference>
<gene>
    <name evidence="3" type="ORF">B0T14DRAFT_508259</name>
</gene>
<dbReference type="InterPro" id="IPR011009">
    <property type="entry name" value="Kinase-like_dom_sf"/>
</dbReference>
<dbReference type="PANTHER" id="PTHR24359:SF1">
    <property type="entry name" value="INHIBITOR OF NUCLEAR FACTOR KAPPA-B KINASE EPSILON SUBUNIT HOMOLOG 1-RELATED"/>
    <property type="match status" value="1"/>
</dbReference>
<feature type="region of interest" description="Disordered" evidence="1">
    <location>
        <begin position="814"/>
        <end position="935"/>
    </location>
</feature>
<feature type="region of interest" description="Disordered" evidence="1">
    <location>
        <begin position="730"/>
        <end position="749"/>
    </location>
</feature>
<feature type="compositionally biased region" description="Polar residues" evidence="1">
    <location>
        <begin position="855"/>
        <end position="872"/>
    </location>
</feature>
<dbReference type="Gene3D" id="1.10.510.10">
    <property type="entry name" value="Transferase(Phosphotransferase) domain 1"/>
    <property type="match status" value="1"/>
</dbReference>
<feature type="region of interest" description="Disordered" evidence="1">
    <location>
        <begin position="459"/>
        <end position="478"/>
    </location>
</feature>
<dbReference type="GO" id="GO:0004674">
    <property type="term" value="F:protein serine/threonine kinase activity"/>
    <property type="evidence" value="ECO:0007669"/>
    <property type="project" value="TreeGrafter"/>
</dbReference>
<dbReference type="SMART" id="SM00220">
    <property type="entry name" value="S_TKc"/>
    <property type="match status" value="1"/>
</dbReference>
<feature type="compositionally biased region" description="Polar residues" evidence="1">
    <location>
        <begin position="826"/>
        <end position="842"/>
    </location>
</feature>
<dbReference type="InterPro" id="IPR000719">
    <property type="entry name" value="Prot_kinase_dom"/>
</dbReference>
<dbReference type="GO" id="GO:0005524">
    <property type="term" value="F:ATP binding"/>
    <property type="evidence" value="ECO:0007669"/>
    <property type="project" value="InterPro"/>
</dbReference>
<evidence type="ECO:0000256" key="1">
    <source>
        <dbReference type="SAM" id="MobiDB-lite"/>
    </source>
</evidence>
<feature type="compositionally biased region" description="Polar residues" evidence="1">
    <location>
        <begin position="887"/>
        <end position="909"/>
    </location>
</feature>
<dbReference type="EMBL" id="JAULSU010000001">
    <property type="protein sequence ID" value="KAK0634030.1"/>
    <property type="molecule type" value="Genomic_DNA"/>
</dbReference>
<organism evidence="3 4">
    <name type="scientific">Immersiella caudata</name>
    <dbReference type="NCBI Taxonomy" id="314043"/>
    <lineage>
        <taxon>Eukaryota</taxon>
        <taxon>Fungi</taxon>
        <taxon>Dikarya</taxon>
        <taxon>Ascomycota</taxon>
        <taxon>Pezizomycotina</taxon>
        <taxon>Sordariomycetes</taxon>
        <taxon>Sordariomycetidae</taxon>
        <taxon>Sordariales</taxon>
        <taxon>Lasiosphaeriaceae</taxon>
        <taxon>Immersiella</taxon>
    </lineage>
</organism>
<reference evidence="3" key="1">
    <citation type="submission" date="2023-06" db="EMBL/GenBank/DDBJ databases">
        <title>Genome-scale phylogeny and comparative genomics of the fungal order Sordariales.</title>
        <authorList>
            <consortium name="Lawrence Berkeley National Laboratory"/>
            <person name="Hensen N."/>
            <person name="Bonometti L."/>
            <person name="Westerberg I."/>
            <person name="Brannstrom I.O."/>
            <person name="Guillou S."/>
            <person name="Cros-Aarteil S."/>
            <person name="Calhoun S."/>
            <person name="Haridas S."/>
            <person name="Kuo A."/>
            <person name="Mondo S."/>
            <person name="Pangilinan J."/>
            <person name="Riley R."/>
            <person name="Labutti K."/>
            <person name="Andreopoulos B."/>
            <person name="Lipzen A."/>
            <person name="Chen C."/>
            <person name="Yanf M."/>
            <person name="Daum C."/>
            <person name="Ng V."/>
            <person name="Clum A."/>
            <person name="Steindorff A."/>
            <person name="Ohm R."/>
            <person name="Martin F."/>
            <person name="Silar P."/>
            <person name="Natvig D."/>
            <person name="Lalanne C."/>
            <person name="Gautier V."/>
            <person name="Ament-Velasquez S.L."/>
            <person name="Kruys A."/>
            <person name="Hutchinson M.I."/>
            <person name="Powell A.J."/>
            <person name="Barry K."/>
            <person name="Miller A.N."/>
            <person name="Grigoriev I.V."/>
            <person name="Debuchy R."/>
            <person name="Gladieux P."/>
            <person name="Thoren M.H."/>
            <person name="Johannesson H."/>
        </authorList>
    </citation>
    <scope>NUCLEOTIDE SEQUENCE</scope>
    <source>
        <strain evidence="3">CBS 606.72</strain>
    </source>
</reference>
<name>A0AA39XHZ3_9PEZI</name>
<dbReference type="PROSITE" id="PS50011">
    <property type="entry name" value="PROTEIN_KINASE_DOM"/>
    <property type="match status" value="1"/>
</dbReference>
<evidence type="ECO:0000313" key="3">
    <source>
        <dbReference type="EMBL" id="KAK0634030.1"/>
    </source>
</evidence>
<dbReference type="AlphaFoldDB" id="A0AA39XHZ3"/>
<evidence type="ECO:0000259" key="2">
    <source>
        <dbReference type="PROSITE" id="PS50011"/>
    </source>
</evidence>
<dbReference type="SUPFAM" id="SSF56112">
    <property type="entry name" value="Protein kinase-like (PK-like)"/>
    <property type="match status" value="1"/>
</dbReference>